<comment type="cofactor">
    <cofactor evidence="1">
        <name>Fe(2+)</name>
        <dbReference type="ChEBI" id="CHEBI:29033"/>
    </cofactor>
</comment>
<dbReference type="CDD" id="cd15555">
    <property type="entry name" value="PHD_KDM2A_2B"/>
    <property type="match status" value="1"/>
</dbReference>
<dbReference type="SUPFAM" id="SSF51197">
    <property type="entry name" value="Clavaminate synthase-like"/>
    <property type="match status" value="1"/>
</dbReference>
<dbReference type="OrthoDB" id="5876800at2759"/>
<name>A0A9J6CE32_POLVA</name>
<feature type="domain" description="CXXC-type" evidence="19">
    <location>
        <begin position="507"/>
        <end position="553"/>
    </location>
</feature>
<feature type="region of interest" description="Disordered" evidence="18">
    <location>
        <begin position="482"/>
        <end position="506"/>
    </location>
</feature>
<evidence type="ECO:0000256" key="1">
    <source>
        <dbReference type="ARBA" id="ARBA00001954"/>
    </source>
</evidence>
<gene>
    <name evidence="21" type="ORF">PVAND_009714</name>
</gene>
<dbReference type="Pfam" id="PF17811">
    <property type="entry name" value="JHD"/>
    <property type="match status" value="1"/>
</dbReference>
<evidence type="ECO:0000256" key="5">
    <source>
        <dbReference type="ARBA" id="ARBA00022491"/>
    </source>
</evidence>
<dbReference type="FunFam" id="2.60.120.650:FF:000005">
    <property type="entry name" value="lysine-specific demethylase 2A isoform X1"/>
    <property type="match status" value="1"/>
</dbReference>
<dbReference type="InterPro" id="IPR013083">
    <property type="entry name" value="Znf_RING/FYVE/PHD"/>
</dbReference>
<dbReference type="PROSITE" id="PS51184">
    <property type="entry name" value="JMJC"/>
    <property type="match status" value="1"/>
</dbReference>
<reference evidence="21" key="1">
    <citation type="submission" date="2021-03" db="EMBL/GenBank/DDBJ databases">
        <title>Chromosome level genome of the anhydrobiotic midge Polypedilum vanderplanki.</title>
        <authorList>
            <person name="Yoshida Y."/>
            <person name="Kikawada T."/>
            <person name="Gusev O."/>
        </authorList>
    </citation>
    <scope>NUCLEOTIDE SEQUENCE</scope>
    <source>
        <strain evidence="21">NIAS01</strain>
        <tissue evidence="21">Whole body or cell culture</tissue>
    </source>
</reference>
<keyword evidence="6" id="KW-0479">Metal-binding</keyword>
<dbReference type="EC" id="1.14.11.27" evidence="4"/>
<comment type="catalytic activity">
    <reaction evidence="16">
        <text>N(6),N(6)-dimethyl-L-lysyl(36)-[histone H3] + 2 2-oxoglutarate + 2 O2 = L-lysyl(36)-[histone H3] + 2 formaldehyde + 2 succinate + 2 CO2</text>
        <dbReference type="Rhea" id="RHEA:42032"/>
        <dbReference type="Rhea" id="RHEA-COMP:9785"/>
        <dbReference type="Rhea" id="RHEA-COMP:9787"/>
        <dbReference type="ChEBI" id="CHEBI:15379"/>
        <dbReference type="ChEBI" id="CHEBI:16526"/>
        <dbReference type="ChEBI" id="CHEBI:16810"/>
        <dbReference type="ChEBI" id="CHEBI:16842"/>
        <dbReference type="ChEBI" id="CHEBI:29969"/>
        <dbReference type="ChEBI" id="CHEBI:30031"/>
        <dbReference type="ChEBI" id="CHEBI:61976"/>
        <dbReference type="EC" id="1.14.11.27"/>
    </reaction>
</comment>
<dbReference type="Pfam" id="PF13621">
    <property type="entry name" value="Cupin_8"/>
    <property type="match status" value="1"/>
</dbReference>
<dbReference type="InterPro" id="IPR041070">
    <property type="entry name" value="JHD"/>
</dbReference>
<evidence type="ECO:0000313" key="22">
    <source>
        <dbReference type="Proteomes" id="UP001107558"/>
    </source>
</evidence>
<dbReference type="SMART" id="SM00256">
    <property type="entry name" value="FBOX"/>
    <property type="match status" value="1"/>
</dbReference>
<dbReference type="Gene3D" id="1.20.58.1360">
    <property type="match status" value="1"/>
</dbReference>
<keyword evidence="7 17" id="KW-0863">Zinc-finger</keyword>
<dbReference type="InterPro" id="IPR032675">
    <property type="entry name" value="LRR_dom_sf"/>
</dbReference>
<keyword evidence="10" id="KW-0223">Dioxygenase</keyword>
<evidence type="ECO:0000256" key="11">
    <source>
        <dbReference type="ARBA" id="ARBA00023002"/>
    </source>
</evidence>
<dbReference type="InterPro" id="IPR019787">
    <property type="entry name" value="Znf_PHD-finger"/>
</dbReference>
<dbReference type="Gene3D" id="3.30.40.10">
    <property type="entry name" value="Zinc/RING finger domain, C3HC4 (zinc finger)"/>
    <property type="match status" value="1"/>
</dbReference>
<dbReference type="PROSITE" id="PS51058">
    <property type="entry name" value="ZF_CXXC"/>
    <property type="match status" value="1"/>
</dbReference>
<evidence type="ECO:0000256" key="6">
    <source>
        <dbReference type="ARBA" id="ARBA00022723"/>
    </source>
</evidence>
<evidence type="ECO:0000313" key="21">
    <source>
        <dbReference type="EMBL" id="KAG5680189.1"/>
    </source>
</evidence>
<dbReference type="Gene3D" id="3.80.10.10">
    <property type="entry name" value="Ribonuclease Inhibitor"/>
    <property type="match status" value="1"/>
</dbReference>
<protein>
    <recommendedName>
        <fullName evidence="4">[histone H3]-dimethyl-L-lysine(36) demethylase</fullName>
        <ecNumber evidence="4">1.14.11.27</ecNumber>
    </recommendedName>
</protein>
<dbReference type="InterPro" id="IPR057207">
    <property type="entry name" value="FBXL15_LRR"/>
</dbReference>
<evidence type="ECO:0000256" key="3">
    <source>
        <dbReference type="ARBA" id="ARBA00008037"/>
    </source>
</evidence>
<dbReference type="SMART" id="SM00558">
    <property type="entry name" value="JmjC"/>
    <property type="match status" value="1"/>
</dbReference>
<keyword evidence="14" id="KW-0804">Transcription</keyword>
<evidence type="ECO:0000256" key="9">
    <source>
        <dbReference type="ARBA" id="ARBA00022853"/>
    </source>
</evidence>
<keyword evidence="15" id="KW-0539">Nucleus</keyword>
<proteinExistence type="inferred from homology"/>
<keyword evidence="8" id="KW-0862">Zinc</keyword>
<feature type="region of interest" description="Disordered" evidence="18">
    <location>
        <begin position="675"/>
        <end position="726"/>
    </location>
</feature>
<evidence type="ECO:0000256" key="2">
    <source>
        <dbReference type="ARBA" id="ARBA00004123"/>
    </source>
</evidence>
<dbReference type="Pfam" id="PF25372">
    <property type="entry name" value="DUF7885"/>
    <property type="match status" value="1"/>
</dbReference>
<feature type="domain" description="JmjC" evidence="20">
    <location>
        <begin position="150"/>
        <end position="318"/>
    </location>
</feature>
<feature type="region of interest" description="Disordered" evidence="18">
    <location>
        <begin position="799"/>
        <end position="824"/>
    </location>
</feature>
<dbReference type="AlphaFoldDB" id="A0A9J6CE32"/>
<dbReference type="EMBL" id="JADBJN010000001">
    <property type="protein sequence ID" value="KAG5680189.1"/>
    <property type="molecule type" value="Genomic_DNA"/>
</dbReference>
<evidence type="ECO:0000259" key="19">
    <source>
        <dbReference type="PROSITE" id="PS51058"/>
    </source>
</evidence>
<dbReference type="Gene3D" id="2.60.120.650">
    <property type="entry name" value="Cupin"/>
    <property type="match status" value="1"/>
</dbReference>
<evidence type="ECO:0000256" key="14">
    <source>
        <dbReference type="ARBA" id="ARBA00023163"/>
    </source>
</evidence>
<dbReference type="GO" id="GO:0008270">
    <property type="term" value="F:zinc ion binding"/>
    <property type="evidence" value="ECO:0007669"/>
    <property type="project" value="UniProtKB-KW"/>
</dbReference>
<keyword evidence="11" id="KW-0560">Oxidoreductase</keyword>
<evidence type="ECO:0000256" key="4">
    <source>
        <dbReference type="ARBA" id="ARBA00013246"/>
    </source>
</evidence>
<dbReference type="SMART" id="SM00367">
    <property type="entry name" value="LRR_CC"/>
    <property type="match status" value="5"/>
</dbReference>
<evidence type="ECO:0000256" key="15">
    <source>
        <dbReference type="ARBA" id="ARBA00023242"/>
    </source>
</evidence>
<dbReference type="Pfam" id="PF02008">
    <property type="entry name" value="zf-CXXC"/>
    <property type="match status" value="1"/>
</dbReference>
<evidence type="ECO:0000256" key="16">
    <source>
        <dbReference type="ARBA" id="ARBA00047915"/>
    </source>
</evidence>
<comment type="caution">
    <text evidence="21">The sequence shown here is derived from an EMBL/GenBank/DDBJ whole genome shotgun (WGS) entry which is preliminary data.</text>
</comment>
<dbReference type="CDD" id="cd21783">
    <property type="entry name" value="CTD_Jhd1-like"/>
    <property type="match status" value="1"/>
</dbReference>
<sequence length="1099" mass="125003">MDRKVIKISPRKRQLRERKQRKLYADEYALGDDEFESGRAFSVAEKLESMKFAQQGMVREIRGSDLTVAFLQQYGFNIPLLVKEKTGLGLQVPSSNFTINDVRMCVGSRRVLDVMDVNTQKNMEMTMKEWQKYYEDPNKKKLLNVISLEFSHTKLENYVQSPAIVRQTDWVDTVWPRTLKDSQIEGTNSLQMMMYPKVQKYCLMSVKNCYTDFHIDFGGTSVWYHILKGSKVFWLIPPTEKNLQLYEKWVLSGKQSAVFFGDTVEKCARIYLQAGNTFFIPSGWIHAVYTPTDTLVFGGNFLHSYGIVKQLKIAQVEDATKVPAKFRYPFFTEMLWYVLAKYVFTLLGTSHLEGEDDRTEEVEKQEHIHLTHYELFGLKEIVLYLYDLPQNKKNVPELIKDPVALIKDVRTLVERHCKDDNQLAITGVPVLRVELNQHKFDYNHQIDMSEDQNSSYFEVNSGNHANNDNRDDSNAMFVHPGLAKNGPKGTFKKHPSMSGSASHNGTPRRRRTRCKICEACQRSDCGECTFCLDMVKFGGPGRAKQTCQMRQCLQPMLPVTALCSQCNLDGWRQSPVPAPQAKLQAANEGSPSSLMECSVCYDIIHPDCAQKAFETNVKGIINEDLPNSWECPSCCESGKNADYRPRHFRARQKSSEVGKHNLLSNDDHQSLQQHLNLPDFHPSSSTSANNNHSHNKQHIKCPASAMDMDSDSDEEPTKKQKTSSSAMHIKVENEDIQEHIHHHETSTLNLNLVKRRKSDDDQCISMDSMDVKSEMSKNDSLPRKKNQIRAQLAQQIVQSSNKQLKKPNYPVRPADRPSSSSSTLSMNGNYAIDPKILLLVFKYLPQDVLVSCSLVCKTWAQVSIDPSLWKKMNCSEHKLSASLLMAIVRRQPMHLILDWTILAKRQLSWMIARIPSMKNLSLEGVPIQSIFGLHTCLCPQLHTLNLSFVRGLNDHAIREILSPPKDSRPGTDSKSRLRNLRCLKLSGNEITDVALRYITQGLPNLVQLDLSSCQRITDAGVCQIGISPCAIKTLYELDLSSCKLITEVSLDHLSKCEALTRLDLRYVPQVSTQAVIKFAAKSPNDLQVQDIKLVDKRRT</sequence>
<dbReference type="InterPro" id="IPR041667">
    <property type="entry name" value="Cupin_8"/>
</dbReference>
<organism evidence="21 22">
    <name type="scientific">Polypedilum vanderplanki</name>
    <name type="common">Sleeping chironomid midge</name>
    <dbReference type="NCBI Taxonomy" id="319348"/>
    <lineage>
        <taxon>Eukaryota</taxon>
        <taxon>Metazoa</taxon>
        <taxon>Ecdysozoa</taxon>
        <taxon>Arthropoda</taxon>
        <taxon>Hexapoda</taxon>
        <taxon>Insecta</taxon>
        <taxon>Pterygota</taxon>
        <taxon>Neoptera</taxon>
        <taxon>Endopterygota</taxon>
        <taxon>Diptera</taxon>
        <taxon>Nematocera</taxon>
        <taxon>Chironomoidea</taxon>
        <taxon>Chironomidae</taxon>
        <taxon>Chironominae</taxon>
        <taxon>Polypedilum</taxon>
        <taxon>Polypedilum</taxon>
    </lineage>
</organism>
<feature type="compositionally biased region" description="Low complexity" evidence="18">
    <location>
        <begin position="681"/>
        <end position="692"/>
    </location>
</feature>
<dbReference type="PANTHER" id="PTHR23123">
    <property type="entry name" value="PHD/F-BOX CONTAINING PROTEIN"/>
    <property type="match status" value="1"/>
</dbReference>
<evidence type="ECO:0000259" key="20">
    <source>
        <dbReference type="PROSITE" id="PS51184"/>
    </source>
</evidence>
<dbReference type="InterPro" id="IPR006553">
    <property type="entry name" value="Leu-rich_rpt_Cys-con_subtyp"/>
</dbReference>
<evidence type="ECO:0000256" key="13">
    <source>
        <dbReference type="ARBA" id="ARBA00023015"/>
    </source>
</evidence>
<dbReference type="InterPro" id="IPR002857">
    <property type="entry name" value="Znf_CXXC"/>
</dbReference>
<evidence type="ECO:0000256" key="18">
    <source>
        <dbReference type="SAM" id="MobiDB-lite"/>
    </source>
</evidence>
<dbReference type="InterPro" id="IPR003347">
    <property type="entry name" value="JmjC_dom"/>
</dbReference>
<comment type="subcellular location">
    <subcellularLocation>
        <location evidence="2">Nucleus</location>
    </subcellularLocation>
</comment>
<keyword evidence="9" id="KW-0156">Chromatin regulator</keyword>
<evidence type="ECO:0000256" key="17">
    <source>
        <dbReference type="PROSITE-ProRule" id="PRU00509"/>
    </source>
</evidence>
<dbReference type="SUPFAM" id="SSF52047">
    <property type="entry name" value="RNI-like"/>
    <property type="match status" value="1"/>
</dbReference>
<keyword evidence="12" id="KW-0408">Iron</keyword>
<dbReference type="Pfam" id="PF16866">
    <property type="entry name" value="PHD_4"/>
    <property type="match status" value="1"/>
</dbReference>
<evidence type="ECO:0000256" key="10">
    <source>
        <dbReference type="ARBA" id="ARBA00022964"/>
    </source>
</evidence>
<dbReference type="GO" id="GO:0140680">
    <property type="term" value="F:histone H3K36me/H3K36me2 demethylase activity"/>
    <property type="evidence" value="ECO:0007669"/>
    <property type="project" value="UniProtKB-EC"/>
</dbReference>
<comment type="similarity">
    <text evidence="3">Belongs to the JHDM1 histone demethylase family.</text>
</comment>
<accession>A0A9J6CE32</accession>
<evidence type="ECO:0000256" key="8">
    <source>
        <dbReference type="ARBA" id="ARBA00022833"/>
    </source>
</evidence>
<dbReference type="GO" id="GO:0003677">
    <property type="term" value="F:DNA binding"/>
    <property type="evidence" value="ECO:0007669"/>
    <property type="project" value="InterPro"/>
</dbReference>
<evidence type="ECO:0000256" key="12">
    <source>
        <dbReference type="ARBA" id="ARBA00023004"/>
    </source>
</evidence>
<dbReference type="GO" id="GO:0005634">
    <property type="term" value="C:nucleus"/>
    <property type="evidence" value="ECO:0007669"/>
    <property type="project" value="UniProtKB-SubCell"/>
</dbReference>
<dbReference type="Pfam" id="PF12937">
    <property type="entry name" value="F-box-like"/>
    <property type="match status" value="1"/>
</dbReference>
<keyword evidence="22" id="KW-1185">Reference proteome</keyword>
<keyword evidence="5" id="KW-0678">Repressor</keyword>
<keyword evidence="13" id="KW-0805">Transcription regulation</keyword>
<dbReference type="Proteomes" id="UP001107558">
    <property type="component" value="Chromosome 1"/>
</dbReference>
<dbReference type="InterPro" id="IPR050690">
    <property type="entry name" value="JHDM1_Histone_Demethylase"/>
</dbReference>
<evidence type="ECO:0000256" key="7">
    <source>
        <dbReference type="ARBA" id="ARBA00022771"/>
    </source>
</evidence>
<dbReference type="InterPro" id="IPR001810">
    <property type="entry name" value="F-box_dom"/>
</dbReference>